<protein>
    <submittedName>
        <fullName evidence="2">3,4-dihydroxyphenylacetate 2,3-dioxygenase</fullName>
    </submittedName>
</protein>
<keyword evidence="2" id="KW-0223">Dioxygenase</keyword>
<feature type="domain" description="VOC" evidence="1">
    <location>
        <begin position="19"/>
        <end position="133"/>
    </location>
</feature>
<gene>
    <name evidence="2" type="primary">hpaD</name>
    <name evidence="2" type="ORF">CEY11_13535</name>
</gene>
<dbReference type="AlphaFoldDB" id="A0A225MDE3"/>
<dbReference type="Gene3D" id="3.10.180.10">
    <property type="entry name" value="2,3-Dihydroxybiphenyl 1,2-Dioxygenase, domain 1"/>
    <property type="match status" value="2"/>
</dbReference>
<dbReference type="Pfam" id="PF00903">
    <property type="entry name" value="Glyoxalase"/>
    <property type="match status" value="2"/>
</dbReference>
<name>A0A225MDE3_9BURK</name>
<dbReference type="Proteomes" id="UP000214603">
    <property type="component" value="Unassembled WGS sequence"/>
</dbReference>
<evidence type="ECO:0000259" key="1">
    <source>
        <dbReference type="PROSITE" id="PS51819"/>
    </source>
</evidence>
<dbReference type="OrthoDB" id="9795618at2"/>
<dbReference type="InterPro" id="IPR004360">
    <property type="entry name" value="Glyas_Fos-R_dOase_dom"/>
</dbReference>
<dbReference type="InterPro" id="IPR050383">
    <property type="entry name" value="GlyoxalaseI/FosfomycinResist"/>
</dbReference>
<reference evidence="3" key="1">
    <citation type="submission" date="2017-06" db="EMBL/GenBank/DDBJ databases">
        <title>Herbaspirillum phytohormonus sp. nov., isolated from the root nodule of Robinia pseudoacacia in lead-zinc mine.</title>
        <authorList>
            <person name="Fan M."/>
            <person name="Lin Y."/>
        </authorList>
    </citation>
    <scope>NUCLEOTIDE SEQUENCE [LARGE SCALE GENOMIC DNA]</scope>
    <source>
        <strain evidence="3">SC-089</strain>
    </source>
</reference>
<dbReference type="InterPro" id="IPR011981">
    <property type="entry name" value="DHPA_dOase_Mn/Fe"/>
</dbReference>
<dbReference type="EMBL" id="NJIH01000007">
    <property type="protein sequence ID" value="OWT59198.1"/>
    <property type="molecule type" value="Genomic_DNA"/>
</dbReference>
<dbReference type="RefSeq" id="WP_088603928.1">
    <property type="nucleotide sequence ID" value="NZ_NJIH01000007.1"/>
</dbReference>
<sequence>MPGSLPAYQPGQPDFSILRLGHIEYLVTDLERSRDFYVDVIGLFETERDADHVYLRAIEDREHHSVVLTRDKAPGIGHFSFRVSCEEDLNRLAHRFESLGLPIRWMQPGEERGQGRALRVQDPFGFPVEYYSQMEPAPWLLQQYHLHRHGCPTRLDHLNVLMPDAQAGFDWYTRELGFYCAEYTAARAPDDRVWASWLYRKSTVHDIAVMTGRGPSVHHAGFSLMEPMGVIRACDALGSAGYANNIERGPARHGISNALFVYVRDPDGNRFELYTGDYLTIDRDQPPMRWELDDLRRQSLWGAPPPRRWFEESMTVHDIRGGRMQPLADPAIHAIPSYVE</sequence>
<evidence type="ECO:0000313" key="3">
    <source>
        <dbReference type="Proteomes" id="UP000214603"/>
    </source>
</evidence>
<evidence type="ECO:0000313" key="2">
    <source>
        <dbReference type="EMBL" id="OWT59198.1"/>
    </source>
</evidence>
<keyword evidence="3" id="KW-1185">Reference proteome</keyword>
<comment type="caution">
    <text evidence="2">The sequence shown here is derived from an EMBL/GenBank/DDBJ whole genome shotgun (WGS) entry which is preliminary data.</text>
</comment>
<dbReference type="PROSITE" id="PS51819">
    <property type="entry name" value="VOC"/>
    <property type="match status" value="2"/>
</dbReference>
<dbReference type="GO" id="GO:0051213">
    <property type="term" value="F:dioxygenase activity"/>
    <property type="evidence" value="ECO:0007669"/>
    <property type="project" value="UniProtKB-KW"/>
</dbReference>
<organism evidence="2 3">
    <name type="scientific">Candidimonas nitroreducens</name>
    <dbReference type="NCBI Taxonomy" id="683354"/>
    <lineage>
        <taxon>Bacteria</taxon>
        <taxon>Pseudomonadati</taxon>
        <taxon>Pseudomonadota</taxon>
        <taxon>Betaproteobacteria</taxon>
        <taxon>Burkholderiales</taxon>
        <taxon>Alcaligenaceae</taxon>
        <taxon>Candidimonas</taxon>
    </lineage>
</organism>
<proteinExistence type="predicted"/>
<dbReference type="PANTHER" id="PTHR21366">
    <property type="entry name" value="GLYOXALASE FAMILY PROTEIN"/>
    <property type="match status" value="1"/>
</dbReference>
<feature type="domain" description="VOC" evidence="1">
    <location>
        <begin position="154"/>
        <end position="276"/>
    </location>
</feature>
<dbReference type="SUPFAM" id="SSF54593">
    <property type="entry name" value="Glyoxalase/Bleomycin resistance protein/Dihydroxybiphenyl dioxygenase"/>
    <property type="match status" value="1"/>
</dbReference>
<keyword evidence="2" id="KW-0560">Oxidoreductase</keyword>
<accession>A0A225MDE3</accession>
<dbReference type="NCBIfam" id="TIGR02295">
    <property type="entry name" value="HpaD"/>
    <property type="match status" value="1"/>
</dbReference>
<dbReference type="InterPro" id="IPR029068">
    <property type="entry name" value="Glyas_Bleomycin-R_OHBP_Dase"/>
</dbReference>
<dbReference type="InterPro" id="IPR037523">
    <property type="entry name" value="VOC_core"/>
</dbReference>